<gene>
    <name evidence="5" type="ORF">EDC65_0634</name>
</gene>
<feature type="active site" description="Schiff-base intermediate with substrate" evidence="3">
    <location>
        <position position="175"/>
    </location>
</feature>
<feature type="binding site" evidence="4">
    <location>
        <position position="216"/>
    </location>
    <ligand>
        <name>pyruvate</name>
        <dbReference type="ChEBI" id="CHEBI:15361"/>
    </ligand>
</feature>
<dbReference type="SMART" id="SM01130">
    <property type="entry name" value="DHDPS"/>
    <property type="match status" value="1"/>
</dbReference>
<reference evidence="5 6" key="1">
    <citation type="submission" date="2018-11" db="EMBL/GenBank/DDBJ databases">
        <title>Genomic Encyclopedia of Type Strains, Phase IV (KMG-IV): sequencing the most valuable type-strain genomes for metagenomic binning, comparative biology and taxonomic classification.</title>
        <authorList>
            <person name="Goeker M."/>
        </authorList>
    </citation>
    <scope>NUCLEOTIDE SEQUENCE [LARGE SCALE GENOMIC DNA]</scope>
    <source>
        <strain evidence="5 6">DSM 5900</strain>
    </source>
</reference>
<evidence type="ECO:0000313" key="5">
    <source>
        <dbReference type="EMBL" id="ROQ01455.1"/>
    </source>
</evidence>
<dbReference type="PIRSF" id="PIRSF001365">
    <property type="entry name" value="DHDPS"/>
    <property type="match status" value="1"/>
</dbReference>
<dbReference type="SUPFAM" id="SSF51569">
    <property type="entry name" value="Aldolase"/>
    <property type="match status" value="1"/>
</dbReference>
<keyword evidence="1 2" id="KW-0456">Lyase</keyword>
<dbReference type="PANTHER" id="PTHR12128:SF67">
    <property type="entry name" value="BLR3884 PROTEIN"/>
    <property type="match status" value="1"/>
</dbReference>
<dbReference type="GO" id="GO:0008840">
    <property type="term" value="F:4-hydroxy-tetrahydrodipicolinate synthase activity"/>
    <property type="evidence" value="ECO:0007669"/>
    <property type="project" value="TreeGrafter"/>
</dbReference>
<keyword evidence="6" id="KW-1185">Reference proteome</keyword>
<dbReference type="PRINTS" id="PR00146">
    <property type="entry name" value="DHPICSNTHASE"/>
</dbReference>
<dbReference type="Proteomes" id="UP000278222">
    <property type="component" value="Unassembled WGS sequence"/>
</dbReference>
<dbReference type="EMBL" id="RJKX01000011">
    <property type="protein sequence ID" value="ROQ01455.1"/>
    <property type="molecule type" value="Genomic_DNA"/>
</dbReference>
<evidence type="ECO:0000256" key="4">
    <source>
        <dbReference type="PIRSR" id="PIRSR001365-2"/>
    </source>
</evidence>
<proteinExistence type="inferred from homology"/>
<dbReference type="InterPro" id="IPR002220">
    <property type="entry name" value="DapA-like"/>
</dbReference>
<feature type="binding site" evidence="4">
    <location>
        <position position="52"/>
    </location>
    <ligand>
        <name>pyruvate</name>
        <dbReference type="ChEBI" id="CHEBI:15361"/>
    </ligand>
</feature>
<evidence type="ECO:0000256" key="3">
    <source>
        <dbReference type="PIRSR" id="PIRSR001365-1"/>
    </source>
</evidence>
<dbReference type="PANTHER" id="PTHR12128">
    <property type="entry name" value="DIHYDRODIPICOLINATE SYNTHASE"/>
    <property type="match status" value="1"/>
</dbReference>
<dbReference type="CDD" id="cd00408">
    <property type="entry name" value="DHDPS-like"/>
    <property type="match status" value="1"/>
</dbReference>
<dbReference type="Pfam" id="PF00701">
    <property type="entry name" value="DHDPS"/>
    <property type="match status" value="1"/>
</dbReference>
<dbReference type="Gene3D" id="3.20.20.70">
    <property type="entry name" value="Aldolase class I"/>
    <property type="match status" value="1"/>
</dbReference>
<dbReference type="InterPro" id="IPR013785">
    <property type="entry name" value="Aldolase_TIM"/>
</dbReference>
<accession>A0A3N1MEA5</accession>
<evidence type="ECO:0000256" key="2">
    <source>
        <dbReference type="PIRNR" id="PIRNR001365"/>
    </source>
</evidence>
<dbReference type="AlphaFoldDB" id="A0A3N1MEA5"/>
<feature type="active site" description="Proton donor/acceptor" evidence="3">
    <location>
        <position position="144"/>
    </location>
</feature>
<sequence>MATSAHPRPHGVYAAVLTPFDQNLEPDVKAFVAHSRWLLANGCDGLAPLGTTGEANSLSVDHRLRLIEASAEAGLPGDRTIFGTGSCSLADAVRVSRAAVTAGAAGVLLLPPFYYKNVDEDGLFAFFSEIVQRVADPRLRMYLYHFPQQAVIPITLSLVERLKKAYPGETIAGLKDSSGNWDNTASFIKTFPGFGVFSGSEQFLLANLRAGSVGCISATTNVTGPLAQKVYQAWQGADADQLQAELTETRLTLQGYPPIAGLKSVMRKITGDKGWGNILPPNKPLPAAQEAELFGKLEKQPQFAPILGQRAIAA</sequence>
<evidence type="ECO:0000313" key="6">
    <source>
        <dbReference type="Proteomes" id="UP000278222"/>
    </source>
</evidence>
<organism evidence="5 6">
    <name type="scientific">Stella humosa</name>
    <dbReference type="NCBI Taxonomy" id="94"/>
    <lineage>
        <taxon>Bacteria</taxon>
        <taxon>Pseudomonadati</taxon>
        <taxon>Pseudomonadota</taxon>
        <taxon>Alphaproteobacteria</taxon>
        <taxon>Rhodospirillales</taxon>
        <taxon>Stellaceae</taxon>
        <taxon>Stella</taxon>
    </lineage>
</organism>
<dbReference type="RefSeq" id="WP_170216311.1">
    <property type="nucleotide sequence ID" value="NZ_AP019700.1"/>
</dbReference>
<comment type="similarity">
    <text evidence="2">Belongs to the DapA family.</text>
</comment>
<comment type="caution">
    <text evidence="5">The sequence shown here is derived from an EMBL/GenBank/DDBJ whole genome shotgun (WGS) entry which is preliminary data.</text>
</comment>
<protein>
    <submittedName>
        <fullName evidence="5">4-hydroxy-tetrahydrodipicolinate synthase</fullName>
    </submittedName>
</protein>
<evidence type="ECO:0000256" key="1">
    <source>
        <dbReference type="ARBA" id="ARBA00023239"/>
    </source>
</evidence>
<name>A0A3N1MEA5_9PROT</name>